<proteinExistence type="predicted"/>
<protein>
    <recommendedName>
        <fullName evidence="1">HNH nuclease domain-containing protein</fullName>
    </recommendedName>
</protein>
<name>A0A2S9DR84_PSECE</name>
<organism evidence="2 3">
    <name type="scientific">Pseudomonas cedrina</name>
    <dbReference type="NCBI Taxonomy" id="651740"/>
    <lineage>
        <taxon>Bacteria</taxon>
        <taxon>Pseudomonadati</taxon>
        <taxon>Pseudomonadota</taxon>
        <taxon>Gammaproteobacteria</taxon>
        <taxon>Pseudomonadales</taxon>
        <taxon>Pseudomonadaceae</taxon>
        <taxon>Pseudomonas</taxon>
    </lineage>
</organism>
<sequence>MQPIPDLDGYFANEDGEVVSARSGQGRLIKSRVRDGYKAVTLSVKVGGKRQRHRFEVHRLILKAYGGLPPSAAHEARHLNGDSLDNRPSNLAWGTRLENTADAIRHGTLGPGMRSRRRKLTDLQVLEIRRRHGAGEQSADLAREFGVCREYIPQLVSGKAWRCLPLAAAYEARQ</sequence>
<accession>A0A2S9DR84</accession>
<evidence type="ECO:0000259" key="1">
    <source>
        <dbReference type="Pfam" id="PF13392"/>
    </source>
</evidence>
<evidence type="ECO:0000313" key="2">
    <source>
        <dbReference type="EMBL" id="PRC05113.1"/>
    </source>
</evidence>
<reference evidence="2 3" key="1">
    <citation type="submission" date="2017-09" db="EMBL/GenBank/DDBJ databases">
        <title>Genomic, metabolic, and phenotypic characteristics of bacterial isolates from the natural microbiome of the model nematode Caenorhabditis elegans.</title>
        <authorList>
            <person name="Zimmermann J."/>
            <person name="Obeng N."/>
            <person name="Yang W."/>
            <person name="Obeng O."/>
            <person name="Kissoyan K."/>
            <person name="Pees B."/>
            <person name="Dirksen P."/>
            <person name="Hoppner M."/>
            <person name="Franke A."/>
            <person name="Rosenstiel P."/>
            <person name="Leippe M."/>
            <person name="Dierking K."/>
            <person name="Kaleta C."/>
            <person name="Schulenburg H."/>
        </authorList>
    </citation>
    <scope>NUCLEOTIDE SEQUENCE [LARGE SCALE GENOMIC DNA]</scope>
    <source>
        <strain evidence="2 3">MYb184</strain>
    </source>
</reference>
<dbReference type="SUPFAM" id="SSF54060">
    <property type="entry name" value="His-Me finger endonucleases"/>
    <property type="match status" value="1"/>
</dbReference>
<dbReference type="Pfam" id="PF13392">
    <property type="entry name" value="HNH_3"/>
    <property type="match status" value="1"/>
</dbReference>
<dbReference type="InterPro" id="IPR003615">
    <property type="entry name" value="HNH_nuc"/>
</dbReference>
<dbReference type="InterPro" id="IPR044925">
    <property type="entry name" value="His-Me_finger_sf"/>
</dbReference>
<dbReference type="Proteomes" id="UP000239458">
    <property type="component" value="Unassembled WGS sequence"/>
</dbReference>
<evidence type="ECO:0000313" key="3">
    <source>
        <dbReference type="Proteomes" id="UP000239458"/>
    </source>
</evidence>
<feature type="domain" description="HNH nuclease" evidence="1">
    <location>
        <begin position="57"/>
        <end position="100"/>
    </location>
</feature>
<dbReference type="EMBL" id="PCQE01000017">
    <property type="protein sequence ID" value="PRC05113.1"/>
    <property type="molecule type" value="Genomic_DNA"/>
</dbReference>
<dbReference type="Gene3D" id="3.90.75.20">
    <property type="match status" value="1"/>
</dbReference>
<comment type="caution">
    <text evidence="2">The sequence shown here is derived from an EMBL/GenBank/DDBJ whole genome shotgun (WGS) entry which is preliminary data.</text>
</comment>
<dbReference type="RefSeq" id="WP_105225937.1">
    <property type="nucleotide sequence ID" value="NZ_PCQE01000017.1"/>
</dbReference>
<dbReference type="AlphaFoldDB" id="A0A2S9DR84"/>
<gene>
    <name evidence="2" type="ORF">CQ006_12395</name>
</gene>